<reference evidence="1" key="1">
    <citation type="submission" date="2020-03" db="EMBL/GenBank/DDBJ databases">
        <title>A high-quality chromosome-level genome assembly of a woody plant with both climbing and erect habits, Rhamnella rubrinervis.</title>
        <authorList>
            <person name="Lu Z."/>
            <person name="Yang Y."/>
            <person name="Zhu X."/>
            <person name="Sun Y."/>
        </authorList>
    </citation>
    <scope>NUCLEOTIDE SEQUENCE</scope>
    <source>
        <strain evidence="1">BYM</strain>
        <tissue evidence="1">Leaf</tissue>
    </source>
</reference>
<sequence length="83" mass="9435">MASNPWIKDQTAKLPSVEWHDPRLDSLFIVARELVGIDTVRDEFTEKLVGVMQYGEATTDHDKDDRFSCTMFCWGNGTVARAN</sequence>
<proteinExistence type="predicted"/>
<organism evidence="1 2">
    <name type="scientific">Rhamnella rubrinervis</name>
    <dbReference type="NCBI Taxonomy" id="2594499"/>
    <lineage>
        <taxon>Eukaryota</taxon>
        <taxon>Viridiplantae</taxon>
        <taxon>Streptophyta</taxon>
        <taxon>Embryophyta</taxon>
        <taxon>Tracheophyta</taxon>
        <taxon>Spermatophyta</taxon>
        <taxon>Magnoliopsida</taxon>
        <taxon>eudicotyledons</taxon>
        <taxon>Gunneridae</taxon>
        <taxon>Pentapetalae</taxon>
        <taxon>rosids</taxon>
        <taxon>fabids</taxon>
        <taxon>Rosales</taxon>
        <taxon>Rhamnaceae</taxon>
        <taxon>rhamnoid group</taxon>
        <taxon>Rhamneae</taxon>
        <taxon>Rhamnella</taxon>
    </lineage>
</organism>
<accession>A0A8K0HJ09</accession>
<name>A0A8K0HJ09_9ROSA</name>
<comment type="caution">
    <text evidence="1">The sequence shown here is derived from an EMBL/GenBank/DDBJ whole genome shotgun (WGS) entry which is preliminary data.</text>
</comment>
<protein>
    <submittedName>
        <fullName evidence="1">Uncharacterized protein</fullName>
    </submittedName>
</protein>
<evidence type="ECO:0000313" key="2">
    <source>
        <dbReference type="Proteomes" id="UP000796880"/>
    </source>
</evidence>
<evidence type="ECO:0000313" key="1">
    <source>
        <dbReference type="EMBL" id="KAF3453582.1"/>
    </source>
</evidence>
<dbReference type="EMBL" id="VOIH02000002">
    <property type="protein sequence ID" value="KAF3453582.1"/>
    <property type="molecule type" value="Genomic_DNA"/>
</dbReference>
<keyword evidence="2" id="KW-1185">Reference proteome</keyword>
<dbReference type="Proteomes" id="UP000796880">
    <property type="component" value="Unassembled WGS sequence"/>
</dbReference>
<gene>
    <name evidence="1" type="ORF">FNV43_RR04022</name>
</gene>
<dbReference type="AlphaFoldDB" id="A0A8K0HJ09"/>